<name>A0A1Z5RPJ1_SORBI</name>
<evidence type="ECO:0000313" key="2">
    <source>
        <dbReference type="EMBL" id="OQU85683.1"/>
    </source>
</evidence>
<dbReference type="InParanoid" id="A0A1Z5RPJ1"/>
<proteinExistence type="predicted"/>
<evidence type="ECO:0000256" key="1">
    <source>
        <dbReference type="SAM" id="MobiDB-lite"/>
    </source>
</evidence>
<dbReference type="ExpressionAtlas" id="A0A1Z5RPJ1">
    <property type="expression patterns" value="baseline"/>
</dbReference>
<reference evidence="2 3" key="1">
    <citation type="journal article" date="2009" name="Nature">
        <title>The Sorghum bicolor genome and the diversification of grasses.</title>
        <authorList>
            <person name="Paterson A.H."/>
            <person name="Bowers J.E."/>
            <person name="Bruggmann R."/>
            <person name="Dubchak I."/>
            <person name="Grimwood J."/>
            <person name="Gundlach H."/>
            <person name="Haberer G."/>
            <person name="Hellsten U."/>
            <person name="Mitros T."/>
            <person name="Poliakov A."/>
            <person name="Schmutz J."/>
            <person name="Spannagl M."/>
            <person name="Tang H."/>
            <person name="Wang X."/>
            <person name="Wicker T."/>
            <person name="Bharti A.K."/>
            <person name="Chapman J."/>
            <person name="Feltus F.A."/>
            <person name="Gowik U."/>
            <person name="Grigoriev I.V."/>
            <person name="Lyons E."/>
            <person name="Maher C.A."/>
            <person name="Martis M."/>
            <person name="Narechania A."/>
            <person name="Otillar R.P."/>
            <person name="Penning B.W."/>
            <person name="Salamov A.A."/>
            <person name="Wang Y."/>
            <person name="Zhang L."/>
            <person name="Carpita N.C."/>
            <person name="Freeling M."/>
            <person name="Gingle A.R."/>
            <person name="Hash C.T."/>
            <person name="Keller B."/>
            <person name="Klein P."/>
            <person name="Kresovich S."/>
            <person name="McCann M.C."/>
            <person name="Ming R."/>
            <person name="Peterson D.G."/>
            <person name="Mehboob-ur-Rahman"/>
            <person name="Ware D."/>
            <person name="Westhoff P."/>
            <person name="Mayer K.F."/>
            <person name="Messing J."/>
            <person name="Rokhsar D.S."/>
        </authorList>
    </citation>
    <scope>NUCLEOTIDE SEQUENCE [LARGE SCALE GENOMIC DNA]</scope>
    <source>
        <strain evidence="3">cv. BTx623</strain>
    </source>
</reference>
<keyword evidence="3" id="KW-1185">Reference proteome</keyword>
<dbReference type="InterPro" id="IPR053313">
    <property type="entry name" value="RGF"/>
</dbReference>
<organism evidence="2 3">
    <name type="scientific">Sorghum bicolor</name>
    <name type="common">Sorghum</name>
    <name type="synonym">Sorghum vulgare</name>
    <dbReference type="NCBI Taxonomy" id="4558"/>
    <lineage>
        <taxon>Eukaryota</taxon>
        <taxon>Viridiplantae</taxon>
        <taxon>Streptophyta</taxon>
        <taxon>Embryophyta</taxon>
        <taxon>Tracheophyta</taxon>
        <taxon>Spermatophyta</taxon>
        <taxon>Magnoliopsida</taxon>
        <taxon>Liliopsida</taxon>
        <taxon>Poales</taxon>
        <taxon>Poaceae</taxon>
        <taxon>PACMAD clade</taxon>
        <taxon>Panicoideae</taxon>
        <taxon>Andropogonodae</taxon>
        <taxon>Andropogoneae</taxon>
        <taxon>Sorghinae</taxon>
        <taxon>Sorghum</taxon>
    </lineage>
</organism>
<gene>
    <name evidence="2" type="ORF">SORBI_3004G291300</name>
</gene>
<feature type="region of interest" description="Disordered" evidence="1">
    <location>
        <begin position="45"/>
        <end position="67"/>
    </location>
</feature>
<sequence length="169" mass="17617">MFSVSSPKGRLKLSITTTDLLVVFILTLYVTDCEARRDLRVHGNKHCSSKLTSSPPKGVIDGAAGKGNVRSSSEIPVGSKVDASMLVNEGVTTAAKKEVASSGDSCRGSLSKAVEAIKVRPSIGERSLLGADGSNSELVGSNMTAAYTAETLVAMDYLDAHPAPAVHNR</sequence>
<reference evidence="3" key="2">
    <citation type="journal article" date="2018" name="Plant J.">
        <title>The Sorghum bicolor reference genome: improved assembly, gene annotations, a transcriptome atlas, and signatures of genome organization.</title>
        <authorList>
            <person name="McCormick R.F."/>
            <person name="Truong S.K."/>
            <person name="Sreedasyam A."/>
            <person name="Jenkins J."/>
            <person name="Shu S."/>
            <person name="Sims D."/>
            <person name="Kennedy M."/>
            <person name="Amirebrahimi M."/>
            <person name="Weers B.D."/>
            <person name="McKinley B."/>
            <person name="Mattison A."/>
            <person name="Morishige D.T."/>
            <person name="Grimwood J."/>
            <person name="Schmutz J."/>
            <person name="Mullet J.E."/>
        </authorList>
    </citation>
    <scope>NUCLEOTIDE SEQUENCE [LARGE SCALE GENOMIC DNA]</scope>
    <source>
        <strain evidence="3">cv. BTx623</strain>
    </source>
</reference>
<dbReference type="eggNOG" id="ENOG502R6D3">
    <property type="taxonomic scope" value="Eukaryota"/>
</dbReference>
<protein>
    <submittedName>
        <fullName evidence="2">Uncharacterized protein</fullName>
    </submittedName>
</protein>
<dbReference type="Gramene" id="OQU85683">
    <property type="protein sequence ID" value="OQU85683"/>
    <property type="gene ID" value="SORBI_3004G291300"/>
</dbReference>
<dbReference type="AlphaFoldDB" id="A0A1Z5RPJ1"/>
<accession>A0A1Z5RPJ1</accession>
<dbReference type="PANTHER" id="PTHR34961">
    <property type="entry name" value="TRANSMEMBRANE PROTEIN"/>
    <property type="match status" value="1"/>
</dbReference>
<dbReference type="EMBL" id="CM000763">
    <property type="protein sequence ID" value="OQU85683.1"/>
    <property type="molecule type" value="Genomic_DNA"/>
</dbReference>
<dbReference type="Proteomes" id="UP000000768">
    <property type="component" value="Chromosome 4"/>
</dbReference>
<dbReference type="PANTHER" id="PTHR34961:SF1">
    <property type="entry name" value="ROOT MERISTEM GROWTH FACTOR 10"/>
    <property type="match status" value="1"/>
</dbReference>
<evidence type="ECO:0000313" key="3">
    <source>
        <dbReference type="Proteomes" id="UP000000768"/>
    </source>
</evidence>